<feature type="domain" description="IFT81 calponin homology" evidence="9">
    <location>
        <begin position="34"/>
        <end position="158"/>
    </location>
</feature>
<dbReference type="AlphaFoldDB" id="A0AA88KG60"/>
<sequence length="723" mass="84390">MSEGARSALASSRGGASRASTRGVSFREQGHGSEDIEMMVQVLNKHLKMNLTLVSFDELSSSKPSRLLDLLNNLIGYLSSDYKGDLNKEAPEQTFQRVMHFLVVILGFKHLRQENQNELASGVMNGDRKTLYPIIFSICQKIEDMKKRVYLAKYMVEIKVPDEFLMDQEVSNVYQQYKQLIQNFKTTHQQTSTLRESTQDPEEIKQRIFKMEREKEQLKVKNEELTKKIRELTNDSESFIDLTSKLNKEQDERFSLEKSQQDQLHKLRESEDRLAQVQKLLAETERDIGSGDVDSLIENLEDVVTKLREETQSKLPTEIGEKQYKIDILKKVSNMSSMTDALLSVDSDIRRLKEEITTLQDELSQKTENQQNKDDNRLTSMVKVVQKKKQDMEKRLHTNQKELSKVQAKIKKVEDDLKQFDGQKIPTAEEFEQLRQEVMQKANIAKKMKAELGELKKENLVLRRTEEILKSKDEKVEQFLRKLEQEKGIQGFRQVQKEIIDASQTKNEIDKEKGETLEEISKIVQELNEKINAQKERLKQPVKQLKILREEHQTVENEYNDKKAVYDNIKLGQESEVTKLRSDIKELQEEIERQQSLYYLLQSQGTINNAMRKRIDDEKDFLDPKSGKKFSLEYQSYTSFLKGRIEKLEQLSKELREKQKYIKETHDPNMKQIEQFTNLRKLLELKMRLQKEGVTGSVHLRQAFGNNNSEAFAPPGVDRLVIN</sequence>
<evidence type="ECO:0000313" key="11">
    <source>
        <dbReference type="Proteomes" id="UP000816034"/>
    </source>
</evidence>
<evidence type="ECO:0000256" key="5">
    <source>
        <dbReference type="ARBA" id="ARBA00023273"/>
    </source>
</evidence>
<reference evidence="10 11" key="1">
    <citation type="journal article" date="2018" name="BMC Genomics">
        <title>The genome of Naegleria lovaniensis, the basis for a comparative approach to unravel pathogenicity factors of the human pathogenic amoeba N. fowleri.</title>
        <authorList>
            <person name="Liechti N."/>
            <person name="Schurch N."/>
            <person name="Bruggmann R."/>
            <person name="Wittwer M."/>
        </authorList>
    </citation>
    <scope>NUCLEOTIDE SEQUENCE [LARGE SCALE GENOMIC DNA]</scope>
    <source>
        <strain evidence="10 11">ATCC 30569</strain>
    </source>
</reference>
<dbReference type="EMBL" id="PYSW02000040">
    <property type="protein sequence ID" value="KAG2375064.1"/>
    <property type="molecule type" value="Genomic_DNA"/>
</dbReference>
<evidence type="ECO:0000256" key="4">
    <source>
        <dbReference type="ARBA" id="ARBA00023069"/>
    </source>
</evidence>
<keyword evidence="4" id="KW-0969">Cilium</keyword>
<dbReference type="GO" id="GO:0015631">
    <property type="term" value="F:tubulin binding"/>
    <property type="evidence" value="ECO:0007669"/>
    <property type="project" value="InterPro"/>
</dbReference>
<evidence type="ECO:0000256" key="8">
    <source>
        <dbReference type="SAM" id="MobiDB-lite"/>
    </source>
</evidence>
<evidence type="ECO:0000259" key="9">
    <source>
        <dbReference type="Pfam" id="PF18383"/>
    </source>
</evidence>
<dbReference type="Pfam" id="PF18383">
    <property type="entry name" value="IFT81_CH"/>
    <property type="match status" value="1"/>
</dbReference>
<evidence type="ECO:0000256" key="6">
    <source>
        <dbReference type="ARBA" id="ARBA00043983"/>
    </source>
</evidence>
<dbReference type="GO" id="GO:0042073">
    <property type="term" value="P:intraciliary transport"/>
    <property type="evidence" value="ECO:0007669"/>
    <property type="project" value="InterPro"/>
</dbReference>
<dbReference type="GO" id="GO:0036064">
    <property type="term" value="C:ciliary basal body"/>
    <property type="evidence" value="ECO:0007669"/>
    <property type="project" value="TreeGrafter"/>
</dbReference>
<dbReference type="InterPro" id="IPR043016">
    <property type="entry name" value="IFT81_N_sf"/>
</dbReference>
<evidence type="ECO:0000256" key="3">
    <source>
        <dbReference type="ARBA" id="ARBA00023054"/>
    </source>
</evidence>
<accession>A0AA88KG60</accession>
<dbReference type="GO" id="GO:0060271">
    <property type="term" value="P:cilium assembly"/>
    <property type="evidence" value="ECO:0007669"/>
    <property type="project" value="InterPro"/>
</dbReference>
<keyword evidence="11" id="KW-1185">Reference proteome</keyword>
<evidence type="ECO:0000256" key="7">
    <source>
        <dbReference type="SAM" id="Coils"/>
    </source>
</evidence>
<comment type="similarity">
    <text evidence="6">Belongs to the IFT81 family.</text>
</comment>
<evidence type="ECO:0000313" key="10">
    <source>
        <dbReference type="EMBL" id="KAG2375064.1"/>
    </source>
</evidence>
<organism evidence="10 11">
    <name type="scientific">Naegleria lovaniensis</name>
    <name type="common">Amoeba</name>
    <dbReference type="NCBI Taxonomy" id="51637"/>
    <lineage>
        <taxon>Eukaryota</taxon>
        <taxon>Discoba</taxon>
        <taxon>Heterolobosea</taxon>
        <taxon>Tetramitia</taxon>
        <taxon>Eutetramitia</taxon>
        <taxon>Vahlkampfiidae</taxon>
        <taxon>Naegleria</taxon>
    </lineage>
</organism>
<proteinExistence type="inferred from homology"/>
<feature type="coiled-coil region" evidence="7">
    <location>
        <begin position="208"/>
        <end position="242"/>
    </location>
</feature>
<dbReference type="GeneID" id="68102522"/>
<feature type="coiled-coil region" evidence="7">
    <location>
        <begin position="638"/>
        <end position="665"/>
    </location>
</feature>
<feature type="coiled-coil region" evidence="7">
    <location>
        <begin position="517"/>
        <end position="604"/>
    </location>
</feature>
<dbReference type="PANTHER" id="PTHR15614:SF2">
    <property type="entry name" value="INTRAFLAGELLAR TRANSPORT PROTEIN 81 HOMOLOG"/>
    <property type="match status" value="1"/>
</dbReference>
<name>A0AA88KG60_NAELO</name>
<keyword evidence="5" id="KW-0966">Cell projection</keyword>
<feature type="compositionally biased region" description="Low complexity" evidence="8">
    <location>
        <begin position="1"/>
        <end position="23"/>
    </location>
</feature>
<evidence type="ECO:0000256" key="1">
    <source>
        <dbReference type="ARBA" id="ARBA00004138"/>
    </source>
</evidence>
<keyword evidence="3 7" id="KW-0175">Coiled coil</keyword>
<dbReference type="RefSeq" id="XP_044544238.1">
    <property type="nucleotide sequence ID" value="XM_044685571.1"/>
</dbReference>
<feature type="coiled-coil region" evidence="7">
    <location>
        <begin position="342"/>
        <end position="482"/>
    </location>
</feature>
<dbReference type="GO" id="GO:0030992">
    <property type="term" value="C:intraciliary transport particle B"/>
    <property type="evidence" value="ECO:0007669"/>
    <property type="project" value="InterPro"/>
</dbReference>
<dbReference type="Proteomes" id="UP000816034">
    <property type="component" value="Unassembled WGS sequence"/>
</dbReference>
<dbReference type="Gene3D" id="1.10.418.70">
    <property type="entry name" value="Intraflagellar transport protein 81, N-terminal domain"/>
    <property type="match status" value="1"/>
</dbReference>
<dbReference type="InterPro" id="IPR029600">
    <property type="entry name" value="IFT81"/>
</dbReference>
<protein>
    <recommendedName>
        <fullName evidence="9">IFT81 calponin homology domain-containing protein</fullName>
    </recommendedName>
</protein>
<evidence type="ECO:0000256" key="2">
    <source>
        <dbReference type="ARBA" id="ARBA00022794"/>
    </source>
</evidence>
<comment type="caution">
    <text evidence="10">The sequence shown here is derived from an EMBL/GenBank/DDBJ whole genome shotgun (WGS) entry which is preliminary data.</text>
</comment>
<dbReference type="PANTHER" id="PTHR15614">
    <property type="entry name" value="INTRAFLAGELLAR TRANSPORT PROTEIN 81 HOMOLOG"/>
    <property type="match status" value="1"/>
</dbReference>
<gene>
    <name evidence="10" type="ORF">C9374_010068</name>
</gene>
<dbReference type="InterPro" id="IPR041146">
    <property type="entry name" value="IFT81_CH"/>
</dbReference>
<comment type="subcellular location">
    <subcellularLocation>
        <location evidence="1">Cell projection</location>
        <location evidence="1">Cilium</location>
    </subcellularLocation>
</comment>
<keyword evidence="2" id="KW-0970">Cilium biogenesis/degradation</keyword>
<feature type="region of interest" description="Disordered" evidence="8">
    <location>
        <begin position="1"/>
        <end position="30"/>
    </location>
</feature>